<feature type="compositionally biased region" description="Polar residues" evidence="1">
    <location>
        <begin position="168"/>
        <end position="177"/>
    </location>
</feature>
<dbReference type="EMBL" id="VITF01000003">
    <property type="protein sequence ID" value="TWA71462.1"/>
    <property type="molecule type" value="Genomic_DNA"/>
</dbReference>
<evidence type="ECO:0008006" key="4">
    <source>
        <dbReference type="Google" id="ProtNLM"/>
    </source>
</evidence>
<dbReference type="Proteomes" id="UP000316083">
    <property type="component" value="Unassembled WGS sequence"/>
</dbReference>
<dbReference type="AlphaFoldDB" id="A0A560BFX3"/>
<evidence type="ECO:0000313" key="2">
    <source>
        <dbReference type="EMBL" id="TWA71462.1"/>
    </source>
</evidence>
<feature type="compositionally biased region" description="Low complexity" evidence="1">
    <location>
        <begin position="178"/>
        <end position="204"/>
    </location>
</feature>
<sequence>MNKKTIVALYDDLSGAERALSELEAANLRQDFTMMGADSANLGSSASLATENRLESWRHAADFGEDRNFDARDRRVSMLTGIGVTREDADVFAEGVRRGGVLLVGRVEESMCDSALAVMQRHGSVNIPGRAQGYREAGWSGYDAATADYDSAQVAEERRRAAAASLRDVNTQGVNTQGANPAAGAPAATPTAAPTAAPMGTPPGRVDVNRE</sequence>
<protein>
    <recommendedName>
        <fullName evidence="4">General stress protein 17M-like domain-containing protein</fullName>
    </recommendedName>
</protein>
<accession>A0A560BFX3</accession>
<reference evidence="2 3" key="1">
    <citation type="submission" date="2019-06" db="EMBL/GenBank/DDBJ databases">
        <title>Genomic Encyclopedia of Type Strains, Phase IV (KMG-V): Genome sequencing to study the core and pangenomes of soil and plant-associated prokaryotes.</title>
        <authorList>
            <person name="Whitman W."/>
        </authorList>
    </citation>
    <scope>NUCLEOTIDE SEQUENCE [LARGE SCALE GENOMIC DNA]</scope>
    <source>
        <strain evidence="2 3">BR 11796</strain>
    </source>
</reference>
<evidence type="ECO:0000256" key="1">
    <source>
        <dbReference type="SAM" id="MobiDB-lite"/>
    </source>
</evidence>
<evidence type="ECO:0000313" key="3">
    <source>
        <dbReference type="Proteomes" id="UP000316083"/>
    </source>
</evidence>
<organism evidence="2 3">
    <name type="scientific">Azospirillum brasilense</name>
    <dbReference type="NCBI Taxonomy" id="192"/>
    <lineage>
        <taxon>Bacteria</taxon>
        <taxon>Pseudomonadati</taxon>
        <taxon>Pseudomonadota</taxon>
        <taxon>Alphaproteobacteria</taxon>
        <taxon>Rhodospirillales</taxon>
        <taxon>Azospirillaceae</taxon>
        <taxon>Azospirillum</taxon>
    </lineage>
</organism>
<gene>
    <name evidence="2" type="ORF">FBZ82_103437</name>
</gene>
<proteinExistence type="predicted"/>
<comment type="caution">
    <text evidence="2">The sequence shown here is derived from an EMBL/GenBank/DDBJ whole genome shotgun (WGS) entry which is preliminary data.</text>
</comment>
<feature type="region of interest" description="Disordered" evidence="1">
    <location>
        <begin position="166"/>
        <end position="211"/>
    </location>
</feature>
<dbReference type="RefSeq" id="WP_145674932.1">
    <property type="nucleotide sequence ID" value="NZ_VITF01000003.1"/>
</dbReference>
<name>A0A560BFX3_AZOBR</name>